<dbReference type="AlphaFoldDB" id="A0A9Q1IEF1"/>
<evidence type="ECO:0000313" key="2">
    <source>
        <dbReference type="EMBL" id="KAJ8338758.1"/>
    </source>
</evidence>
<proteinExistence type="predicted"/>
<gene>
    <name evidence="2" type="ORF">SKAU_G00355440</name>
</gene>
<evidence type="ECO:0000313" key="3">
    <source>
        <dbReference type="Proteomes" id="UP001152622"/>
    </source>
</evidence>
<feature type="region of interest" description="Disordered" evidence="1">
    <location>
        <begin position="22"/>
        <end position="62"/>
    </location>
</feature>
<reference evidence="2" key="1">
    <citation type="journal article" date="2023" name="Science">
        <title>Genome structures resolve the early diversification of teleost fishes.</title>
        <authorList>
            <person name="Parey E."/>
            <person name="Louis A."/>
            <person name="Montfort J."/>
            <person name="Bouchez O."/>
            <person name="Roques C."/>
            <person name="Iampietro C."/>
            <person name="Lluch J."/>
            <person name="Castinel A."/>
            <person name="Donnadieu C."/>
            <person name="Desvignes T."/>
            <person name="Floi Bucao C."/>
            <person name="Jouanno E."/>
            <person name="Wen M."/>
            <person name="Mejri S."/>
            <person name="Dirks R."/>
            <person name="Jansen H."/>
            <person name="Henkel C."/>
            <person name="Chen W.J."/>
            <person name="Zahm M."/>
            <person name="Cabau C."/>
            <person name="Klopp C."/>
            <person name="Thompson A.W."/>
            <person name="Robinson-Rechavi M."/>
            <person name="Braasch I."/>
            <person name="Lecointre G."/>
            <person name="Bobe J."/>
            <person name="Postlethwait J.H."/>
            <person name="Berthelot C."/>
            <person name="Roest Crollius H."/>
            <person name="Guiguen Y."/>
        </authorList>
    </citation>
    <scope>NUCLEOTIDE SEQUENCE</scope>
    <source>
        <strain evidence="2">WJC10195</strain>
    </source>
</reference>
<evidence type="ECO:0000256" key="1">
    <source>
        <dbReference type="SAM" id="MobiDB-lite"/>
    </source>
</evidence>
<protein>
    <submittedName>
        <fullName evidence="2">Uncharacterized protein</fullName>
    </submittedName>
</protein>
<feature type="compositionally biased region" description="Polar residues" evidence="1">
    <location>
        <begin position="24"/>
        <end position="35"/>
    </location>
</feature>
<keyword evidence="3" id="KW-1185">Reference proteome</keyword>
<name>A0A9Q1IEF1_SYNKA</name>
<comment type="caution">
    <text evidence="2">The sequence shown here is derived from an EMBL/GenBank/DDBJ whole genome shotgun (WGS) entry which is preliminary data.</text>
</comment>
<sequence>MLGDGQDITAACAAVPRPLESRTRCSSITEGTRPNSGPRPKQCHFPYRARGGRPRRRNESLRPGLVPVHAVNSARSVRRRREASLLRLPASRFSKSGFVVRNGGVHGRLERSRAACYLRAPSQKFPSKLSVARIRRRTGSGSMLAVVFLRNREGGGVGEVEYSH</sequence>
<dbReference type="EMBL" id="JAINUF010000017">
    <property type="protein sequence ID" value="KAJ8338758.1"/>
    <property type="molecule type" value="Genomic_DNA"/>
</dbReference>
<dbReference type="Proteomes" id="UP001152622">
    <property type="component" value="Chromosome 17"/>
</dbReference>
<accession>A0A9Q1IEF1</accession>
<organism evidence="2 3">
    <name type="scientific">Synaphobranchus kaupii</name>
    <name type="common">Kaup's arrowtooth eel</name>
    <dbReference type="NCBI Taxonomy" id="118154"/>
    <lineage>
        <taxon>Eukaryota</taxon>
        <taxon>Metazoa</taxon>
        <taxon>Chordata</taxon>
        <taxon>Craniata</taxon>
        <taxon>Vertebrata</taxon>
        <taxon>Euteleostomi</taxon>
        <taxon>Actinopterygii</taxon>
        <taxon>Neopterygii</taxon>
        <taxon>Teleostei</taxon>
        <taxon>Anguilliformes</taxon>
        <taxon>Synaphobranchidae</taxon>
        <taxon>Synaphobranchus</taxon>
    </lineage>
</organism>